<keyword evidence="2" id="KW-0472">Membrane</keyword>
<feature type="region of interest" description="Disordered" evidence="1">
    <location>
        <begin position="1261"/>
        <end position="1316"/>
    </location>
</feature>
<feature type="compositionally biased region" description="Polar residues" evidence="1">
    <location>
        <begin position="6604"/>
        <end position="6621"/>
    </location>
</feature>
<feature type="region of interest" description="Disordered" evidence="1">
    <location>
        <begin position="5784"/>
        <end position="5873"/>
    </location>
</feature>
<feature type="compositionally biased region" description="Polar residues" evidence="1">
    <location>
        <begin position="3651"/>
        <end position="3660"/>
    </location>
</feature>
<feature type="region of interest" description="Disordered" evidence="1">
    <location>
        <begin position="4740"/>
        <end position="4766"/>
    </location>
</feature>
<keyword evidence="2" id="KW-0812">Transmembrane</keyword>
<comment type="caution">
    <text evidence="4">The sequence shown here is derived from an EMBL/GenBank/DDBJ whole genome shotgun (WGS) entry which is preliminary data.</text>
</comment>
<gene>
    <name evidence="4" type="ORF">AB0K95_05315</name>
</gene>
<feature type="region of interest" description="Disordered" evidence="1">
    <location>
        <begin position="5491"/>
        <end position="5539"/>
    </location>
</feature>
<feature type="region of interest" description="Disordered" evidence="1">
    <location>
        <begin position="1329"/>
        <end position="1369"/>
    </location>
</feature>
<feature type="compositionally biased region" description="Polar residues" evidence="1">
    <location>
        <begin position="5517"/>
        <end position="5529"/>
    </location>
</feature>
<evidence type="ECO:0000256" key="1">
    <source>
        <dbReference type="SAM" id="MobiDB-lite"/>
    </source>
</evidence>
<dbReference type="Proteomes" id="UP001552527">
    <property type="component" value="Unassembled WGS sequence"/>
</dbReference>
<feature type="compositionally biased region" description="Low complexity" evidence="1">
    <location>
        <begin position="4740"/>
        <end position="4754"/>
    </location>
</feature>
<feature type="region of interest" description="Disordered" evidence="1">
    <location>
        <begin position="313"/>
        <end position="703"/>
    </location>
</feature>
<feature type="compositionally biased region" description="Basic and acidic residues" evidence="1">
    <location>
        <begin position="3612"/>
        <end position="3624"/>
    </location>
</feature>
<dbReference type="Pfam" id="PF15644">
    <property type="entry name" value="Gln_amidase"/>
    <property type="match status" value="1"/>
</dbReference>
<feature type="compositionally biased region" description="Low complexity" evidence="1">
    <location>
        <begin position="356"/>
        <end position="377"/>
    </location>
</feature>
<feature type="region of interest" description="Disordered" evidence="1">
    <location>
        <begin position="3569"/>
        <end position="3668"/>
    </location>
</feature>
<feature type="compositionally biased region" description="Polar residues" evidence="1">
    <location>
        <begin position="3569"/>
        <end position="3583"/>
    </location>
</feature>
<feature type="compositionally biased region" description="Polar residues" evidence="1">
    <location>
        <begin position="485"/>
        <end position="494"/>
    </location>
</feature>
<keyword evidence="2" id="KW-1133">Transmembrane helix</keyword>
<feature type="region of interest" description="Disordered" evidence="1">
    <location>
        <begin position="865"/>
        <end position="912"/>
    </location>
</feature>
<keyword evidence="5" id="KW-1185">Reference proteome</keyword>
<feature type="region of interest" description="Disordered" evidence="1">
    <location>
        <begin position="4373"/>
        <end position="4413"/>
    </location>
</feature>
<dbReference type="EMBL" id="JBFATE010000002">
    <property type="protein sequence ID" value="MEV5244686.1"/>
    <property type="molecule type" value="Genomic_DNA"/>
</dbReference>
<organism evidence="4 5">
    <name type="scientific">Streptomyces werraensis</name>
    <dbReference type="NCBI Taxonomy" id="68284"/>
    <lineage>
        <taxon>Bacteria</taxon>
        <taxon>Bacillati</taxon>
        <taxon>Actinomycetota</taxon>
        <taxon>Actinomycetes</taxon>
        <taxon>Kitasatosporales</taxon>
        <taxon>Streptomycetaceae</taxon>
        <taxon>Streptomyces</taxon>
    </lineage>
</organism>
<feature type="compositionally biased region" description="Low complexity" evidence="1">
    <location>
        <begin position="5820"/>
        <end position="5839"/>
    </location>
</feature>
<feature type="compositionally biased region" description="Low complexity" evidence="1">
    <location>
        <begin position="3598"/>
        <end position="3607"/>
    </location>
</feature>
<feature type="transmembrane region" description="Helical" evidence="2">
    <location>
        <begin position="99"/>
        <end position="122"/>
    </location>
</feature>
<feature type="compositionally biased region" description="Low complexity" evidence="1">
    <location>
        <begin position="502"/>
        <end position="515"/>
    </location>
</feature>
<evidence type="ECO:0000256" key="2">
    <source>
        <dbReference type="SAM" id="Phobius"/>
    </source>
</evidence>
<feature type="region of interest" description="Disordered" evidence="1">
    <location>
        <begin position="3007"/>
        <end position="3029"/>
    </location>
</feature>
<feature type="compositionally biased region" description="Polar residues" evidence="1">
    <location>
        <begin position="3625"/>
        <end position="3642"/>
    </location>
</feature>
<protein>
    <submittedName>
        <fullName evidence="4">Toxin glutamine deamidase domain-containing protein</fullName>
    </submittedName>
</protein>
<evidence type="ECO:0000259" key="3">
    <source>
        <dbReference type="Pfam" id="PF15644"/>
    </source>
</evidence>
<feature type="region of interest" description="Disordered" evidence="1">
    <location>
        <begin position="3820"/>
        <end position="3848"/>
    </location>
</feature>
<feature type="compositionally biased region" description="Pro residues" evidence="1">
    <location>
        <begin position="322"/>
        <end position="333"/>
    </location>
</feature>
<feature type="region of interest" description="Disordered" evidence="1">
    <location>
        <begin position="4040"/>
        <end position="4059"/>
    </location>
</feature>
<feature type="domain" description="Tox-PL" evidence="3">
    <location>
        <begin position="3700"/>
        <end position="3805"/>
    </location>
</feature>
<evidence type="ECO:0000313" key="4">
    <source>
        <dbReference type="EMBL" id="MEV5244686.1"/>
    </source>
</evidence>
<feature type="compositionally biased region" description="Low complexity" evidence="1">
    <location>
        <begin position="628"/>
        <end position="642"/>
    </location>
</feature>
<dbReference type="RefSeq" id="WP_364018837.1">
    <property type="nucleotide sequence ID" value="NZ_JBFATE010000002.1"/>
</dbReference>
<feature type="region of interest" description="Disordered" evidence="1">
    <location>
        <begin position="7103"/>
        <end position="7134"/>
    </location>
</feature>
<proteinExistence type="predicted"/>
<accession>A0ABV3J954</accession>
<evidence type="ECO:0000313" key="5">
    <source>
        <dbReference type="Proteomes" id="UP001552527"/>
    </source>
</evidence>
<feature type="region of interest" description="Disordered" evidence="1">
    <location>
        <begin position="3884"/>
        <end position="3907"/>
    </location>
</feature>
<feature type="compositionally biased region" description="Basic and acidic residues" evidence="1">
    <location>
        <begin position="1302"/>
        <end position="1313"/>
    </location>
</feature>
<dbReference type="InterPro" id="IPR028908">
    <property type="entry name" value="Tox-PL_dom"/>
</dbReference>
<feature type="compositionally biased region" description="Polar residues" evidence="1">
    <location>
        <begin position="4044"/>
        <end position="4058"/>
    </location>
</feature>
<sequence length="7256" mass="784741">MPVHYDDAHIRELGNQWITTGQQLHEHLEVMHGSVQAMSGGWTGKAGHAAQLVWNGVADHNIWHALWEAGWVAQEIGKAVLNYADELQKTIREINRAHLIEALTTIFGMVLAVASFGITGILGRLVSLVDRLVQSIASSISRIAAATGAIGRAAAFTADSVLNAAVTLGTDVLAQWMGSQAGNGPMHIDWQSEGLNMGLGVWTGWGTGGIDVFKGPNTAAAGQGLPNVSVPTPTPAPHNASNVTVPQMAGTPNAGLPHAGDLAQFPVNSVVETNHVPPTGAGVTGPVTAAPGPNAGRPGNVTALPGNVRAVQSRTGAEAPGTPRPDAPVPHPLPNTSLGQAVDGAGRPPAAVRPGEVAPEGTTPATTGPKTTVTPEAGAPVRDTSGNQVTTGGGAQPPNVVRTDANTTSGTRPQAFLEGPPRSAAASDARTETPPSTATPRGDGGGAGESVAVGPGTPPRTGVTGEGIPVATTTSHEPGAGGTVPPNTLTSHSGGPQAGPLADGRAGAGANAARDTTSTPHGTPAASESVRGTQIPTRGTGTPEPTPVRPDAHPGVTGGRGAADTPTGGVRPNGPEPAGGRVAHDGPQTAGGGGSRRPAHQVGGTTETDGTTGRTSTNAGTSDAPGRAVEPTASSASEAPAVTHHDAGSGTTTHDGAHATSPGGGRPVEPGHEAGPAPVRSGGAADGGPGHPTPHGPAPRDGVHAEQQWHVYRQEQYERSVPVVEAEARLDHRQQELDASWNEAYGTFVDNNVFGASYLARDGHQVRNAHWQWRNDITQEFRAETGRAGHVSSEAFDAIVHNAKENAYKYIVRADQKERFAAGFREQVDAYKANRFGDGDTLPQFEQAPGRYVFDRDLNRFVKDDGKLYGHPGGGEPRPVGRSGDGADGSGPDDVTVGDRTSDAGAPGDHFRDKSHDFNVLEQYYITKEVELDGILDRFLHDEGTGGGLPARTGREIDALLDGVLEDLGAIAARERDIRTATDEQFDDIVRWHSRDADGLSEDFVAKVRQDFQHALRAEHDLIFRHGDGDGPRALWELTTTRAIDELPGRIAREHFVRARLAEETAYAQSQLSQLGEDFLTQFGEGGRQRVVGEYLDTVRTLAERHFTERLDNPVKPGESAPQWTGVRDDLRASLPDRIRHEGDLQAVVGEGAHAFHEILGHPGSTEAFQLHEDTVSRLGDDFRRERVTKYDELFAPEGHKTSAWLSHESRHEDGFQVRLDELRDGEYSPELRSWGHPAFRDWRAGRATPVEGLMAARPDIPQRLSAPERHTAATVDNAGAETPAVPPTRSQAETGMQPQTETDHAPQPHREGQATQMQVTVERDAAGFPGTAVRTPDAAVHAQESATVQRPAERDQGQAQTLRQNDTRTTDVVREVHRIMGRSTAYTQTRGQVEFAHQELLEARRETAALPVTTQAVLVASALTRSHGQMMKAANDTLARYTGVFPDHRRIHQVHQELFEQFGTEFQQLTPAQRADIVVARTLDERFGRAAGPQHELAEAVDPAQMEEATRGVPAERDLDDEPVRQLDQDHLDLLGTDALSPRSLLAERAAVPVDFVTGGQRLADAVNDALGTRTDRQVSYGDVDGVVRQPAAEAGEERTSLPGPGQVEADAGHILGTTHPESAETPVADTVDKGKGVHHGQAARLQESADEHVDHTDLDEVLHELQSEEPMLHSLTPDELRDAFRIQEYTDPAVPGRAQQTRLHDLGRIGRELHEHGPEAAWDLAGRLSGNGDRAGLFAGSSHETAAASSASRSAGAADTSQPSAPVEYTVPEAHLTADPKSFLETYVLSMDMNRGLEIHAEGLDAAARDAFLRALDILPGHEGHLPEHRFVLAQRGVDTSGKPVLALTPAVEWYAARYGAERFAFHEDTFLPDVRADSDYVNAVFVPYFTRGAEDYANTVGHAGVLRHPGQSDPRLVVTPTMNGCAYAVTSHADPGRMTVWHYQSPDSKMPAPVQFRREQRPTDWYGAGEYSGAVPEGRLFEVANLMWYGKDGWEFISQENHTGAKDPDVVTLADVHGRPVHVRSGHEVEYTATAYQSLIHSELHDWELPQALRNIEGVLPEGPDTPVLRELHDRIARHIEGEIDRLGTVADFDELRGLADTFKAERAAMKADLEATVARAAAAAVDWATREATEAAVMARRNHAEAMVDHFVNRPGKDWIDLLRSEAAPEDPRTTAALYQGKARTELASGQSTVNIVFQDILRANPQGRVAQAVQAVMEQVRAEIGSEIRQLGRAEDFNGLSGLARRFQEQREAVRLTGRAQFEALTHGVKDRKQVGQFRTLVDALLNALVSPRLEDWIGDLRQETTALAGASAWHRLPRAEQEELGRRIRDLLPEGSRQEAFFDLRVQDTYDGLDESVRARPLSDRARVVADSLYGGPRIDDIDDIFVHSVNSRLTELGRNQVSPWRVHQAYQRLESLRGAAFSRSNRVFREEALARHLAGLSGATRPGGALSTSAESQSVRVDDTAVGKAKAVDRGRTGRRAEFVQGSSSGRLLEPDEQPPTLDDALREAYEDEPLLHEMPFDEVREAFRLQQSGNPWVPGQRQRERLQELARIGRELHERGPEAAQALADRLAQDANRADATSVASTLQEPGASAAEAVGEKFHAPVTVWRYDRTVRTHSHTGQQGSGLWRDVRNPARTATSEELGIAPGAMEHGDQFDEVTDRVFSSGNVTISTLGEIAKPDQWTNTVRRVLPDAKRRIELALRELRAVDGAPQGALLDVLRSSFPLFQQVPPSEAVSLLAHVADVLGRVRSGLDSDTAAITLVGKTSYHVGAALAKKAGAVAWVDPTARDVIDRLTDPGRKKRDEIAAIFERKGPIHLTKANEEDWDLAWTIVHEATHRYSGTDDYQYSSYEMEKVEDAIGAPRTENRQARDPGTYTGQDETTLPVKQYNWYAMGKRSLMNADSFAQFVMTLTGERNAGLGELYAGPAVSRTLRLEADLLNAVNERLRQLGREPVDAERAMGAHRELEASQRAAFTRKDYRARVEDAARHIAGLGPVRTLGAGKGGTTTQGTPSAGVPHSVPEGDLTDELRQRLNQPELLDTVHAGVRIRDRGFTDGERAGFVLRHPEVDPGLAAALGRPGAGRDLAHAVLPKQADKSELSRKLAAALGRPEFADAINTPSMGHALAKAVGHPQLGHKLVEALRRRTRFKPEVILHPGYATGDMFGIAAALMADSRLHVVVYTNIPRRERQDKGPSIAAFYRDSGIDPQRIHLARIAPGEPDQSAAVDRALREIYGRELSADERRSLVSPVSAGTNWVANNFSLHVRHQVRSHWKLDDAGFSMEQRANLKDWLGRRGIEPSSDRDTIVLWSRFSGKKGDVHVEHDTSYEGVRQILGRLRTHVAENGGRGPLVVIAGDAYADPRHKGKYGQIADTFRQDGLEVHDLTHFWDTDAAGKAALKSWGGDSRIGQMKLYEYLRRASASVRHLGYRSGNLEALALSGHTVRYMEEPNSTGGDRMAKWHAAENSLLSVAAPGRTDRGQSLAPGYERLIVSTAPTRSGKFLVEKMAALRARGVRNMHDALHPDWVFGADKGLEKPSEVNSKFAKGFAAEDLDRITGYLTGTQPVPRTQNTQVAADAPVVTQRTRQANGARGNAPGRTRGGRTREPETVNERTSQHITPSTSRHSARPSRNTRGGGPRNAVASTQESTSARLGAASGVSDLVRPHEGLRSAYEWLDEVNAYRAQGGEFLTNCVLTAIAVDMSLREGAVHQASPAAPGGVRHPEGEDSGLHNYLENYLDRAPDAVHGVAEVVEAMSAAPVGARGMVVIERTRGEIDHVVNVTHDHNGVVFLDGQSGFPVREPAGVVSFLPTTEGIPGHPLRRDGGTGPTTSVRGSERTLGSARLATIPELNETPGAVQEPDGPKVRPVTIDVDLGERRPPRLDRGLPPAPVTTGPVHFSDGTRLPVHMTGGVASLLTALPKDVARRSFAFGQSNPELRGIDQVVDELGKQLDRSAGTRPALPKGSRAQENPVVLDQVRRALRDDPQRFFGDGTTFTYTAADGETRTLRATARPYGNWERFTFGYANPVKNDTMRRSTTTGGQVKTNGTSFGLAPTAPMGPLRAFVSPWARLHLQVNFGKQVRYSQQRQVMNQTESRAADASHLHVDDVWYEFSVRDRRGHPVDLNGKPVTEDDTARSAAGFGFAVRDGLTVRIAHSMTSSEPFTGALPQRMTLGPESRYRMVSTEAFGPVGHIHDWALEQAGVEPDSTAAAQIGQFFSTDDFHGMARVLNSGPVVTPPLLGGKHGTDPLGVFSVRVESGEAILISETKAAELRDIVQSTTRDERQVGKSRSVDVGAVLGPAFQLFGLDNGVFNLRVQAGPSARYTASRNHGTVSGGTTAVKIAGQAKNTETGLYLVQKTVTVTAPPNTKAARPAAKHDEAGRPGKLRKNSPQSSSEPPRSKTFDTFAIERMTRTEARRLAGLGEAAGETAQEPVATPYLTEDNPATLGMSRVEEFTFADGHVSRVVDGKTVTFAEHFADAVLKEVGKVYPDLVAPLHELNPKSPRWRGTDHFKTVLNNTLEILNQLSHHSLATNVETMMTTGLRIDLVESAIASRGHRYVWVDAKLTGRRYEGEQQDLRVRFSAPGSEVVGGRRSGARGGQVGVEGIISLRDTQTDDIGWPQQVGAVSAGVRIGGRRDSESGYGMAASNEHLSYSTGGSYLYSYDLRLEAKRGGYARPRRWMRGLMFMNVLGTQPFVFDEPESTLLAPPTGAKDAPGLGRVLLSIPVEHSPAAAPAAGTSPAPGTQRTAQPPQAMSREEALDLALGRGKALEDAASRDTSVLSLHPHQTISVTSDKLLATALERVLEEASAKSWVVTRKGAPVHDAAAQLTDSRSLRANFDQSSTAMGWRAPELWAAAPYLNRSTWLAHRTTVLPGLTALTKAVMVNTDSVVGGTTQAAGRSARTSTLFFGGQLGYRRSQEVGTGVTGNYALVLSPYRLDLSESTTVQRSAVSEITRRDSGRHVLVSAAVQHEIAVASDRIGAWAYGSRHVPAALAGAAGTRIVIPEGWLGHIPEKSAYRLGILDDAFGDVPLYRQRTWSPFPWLRGAFGSWPLNSLNTAAALRRFEEQLTPLGLTTQDREQLRRLVSGRVMRAIGKEMAGTGASVPARIGRWGSEWARTWVGHRQVRLRARLVPVRSTGDNFGGLGHSVELEEARQAVESVQRAHGRSSGKTIGVAVSQGAHTAESVVPMAGPSYTQTGSSIQATAHTQSDGTVDITTVAISQAHGEYATQYELELDLEITDSEPEAPAPAELHGVDRDTGSAGRRLRTWTGRRRHTISVREDVGRVIEHLPLSLMRPDPQVIDGEADPLAPPLLEQRAEPHRTALPKAFGAGGWHDVVHRGPGAPTKPFEMPEQGFAVRGIIGLEGLHAANTLALGAAYDTSLSVPTHGPLNADLLARAQDTPLTRAGTGAAQSLEDGTSNGALSAFYERTLTPDGYQVAGLTERDFFGGADGSLTLYSKPDFSGARLLTVTDGAKFERAHRGSHGAGASADRVGSAEQVLHAGPTASSPAVGTNQIGSGSGAQGLDSAASGQYSEQLASVNIKPDKARTFLFAIPTKWLSVAHVEHHLKDSAPVRLARSIFGNLQRVPQAVETDATVVAWVRADVARQLGLVDDINFPAEVSDSWDAVAQAEGEWIAADEAYWALRRGDAAKRQTELAAADRVLTDLAGGDPLSAPSVEEALAALHALKRDEAETAHDGRPDLRDERIEQARTQVERARQIETSRAARDIAQQRFDEVKADLAVLRAHADRLSTEYARVREAADRLTRWHQLNATPQGRAQLEGTPPPPKAIFAAPESPELNSRRPKAAATAQSSESEASRATAAETDALRADTPEAESSGTRTPAVGISGPQAPLAREKTVRRAHADAPWQRAGASGPVRRFDAAADHRSLTVTEPDGQIRVYDLYRPEGDGNGFYAAVLAARGGRPGNPASLAGQVAQSPHVPAGLGLDPQAVFHIREVVGPLEVAFQDAPRLREQIREDIAANGGRLPEALRSRLTLEQRRSLVRLNLRTARGWNTETADTAARLTARILRVDLTVVQEDGAHRSYSGAVDDTSGSRGQVTVYQRGGAYLAAVPRPVPATDAKTSPAERLDAMAEFVGAAQALAETFARRSAIRERLQGAGSSADVRSAAAQEDALDTALSRFDTAERRLVELGLGDLSGRDDPQLPRELRQLPPQEFRTLMRRAGELLGTPSVVFGAEPTVQAARGTHRLAQIAVAAELAGNAEEAARALAADLSEQLGIHSGKLPGGAVTVGNRNLTAEFREASQDLEDTLQRDLASLRRLVELRIQEANTASNMSVVRRISGWLGMNSRPAGPRFDPAVEIEELRQEIAARPAETLREQKRVLAHLLEDIERGLGNDYRGQLLSASELSAYQEDRARIRRRLARLIVEPTGHRGHHDVLDASVGKHPEFGAKRQDVKVDTYSDLVRGAMGWIGAKPNRHREKELALRVEDEGHVEPVLDILLTRIHSHVRGLPNGHQMLAEMESGVSHVDGRELGSYLTHFRKQNLSEDLAHLATQVWDRGGMAGVLRDPAGFGFRDKMMVLHDLMEYFREYRHYPTTHGTGLLPDARPEDQQSTTIVDDDGRRVFSSSDRGQNTLRDGTTHASTRDEDAPSTLLARALRVPVWAGQSFTALRIFKLAQWAGASRHEIAAVAWGIFAFWRLHYDHRERLAYHTLHETLDIAQNFGVPYSLNDRAAGLSEVGVERALTMMEAKAADFAALSEQVDKAVGVLSRSKVPASMDDVLDELRAAAQRLSTSAEELERGMDPVRSRAGERLTESDARAMIELLDHERTGLEAWKLVERHIRVVVSGLEGGSRDHGLDPQAEGWEPGREITVVAQRYGLQEREQELPFTVPSSGNGKGAEVFRPFSRTYLHTSRSYGYEVGTAGTVLLPDGTALSGRWTRFGDDFLHDQGYVLRGDNGWVGRVANWRELRAALPTRAAQFTLTADEARMYFLPADGTGRAVVLPLTEEHTGVTPTGTARPEATRDDAPATVAHVEEIDLLDPERFRVHTTDPAASGLRSLSRVADLDRLLNEYRQTDEHDHALRADILDQLADRARTYAATTKNDFRRQAVQRLAEQAGTRAITYRRQGQPQKEPQSDPAPVDTVESTTPAGPLGYRERIALAKRVWEGPVTEEVARLERMLLEAGPGARSLVLGAVPDEPVWAMNVMGEIRWLEQATAHITRPPRTARGPVVSIDLDPRARLIKPDPRLLAAGAGREAARFCELVVGGDLKHVV</sequence>
<feature type="compositionally biased region" description="Low complexity" evidence="1">
    <location>
        <begin position="603"/>
        <end position="617"/>
    </location>
</feature>
<feature type="region of interest" description="Disordered" evidence="1">
    <location>
        <begin position="6601"/>
        <end position="6627"/>
    </location>
</feature>
<name>A0ABV3J954_9ACTN</name>
<feature type="compositionally biased region" description="Low complexity" evidence="1">
    <location>
        <begin position="451"/>
        <end position="467"/>
    </location>
</feature>
<feature type="compositionally biased region" description="Basic and acidic residues" evidence="1">
    <location>
        <begin position="3884"/>
        <end position="3893"/>
    </location>
</feature>
<reference evidence="4 5" key="1">
    <citation type="submission" date="2024-06" db="EMBL/GenBank/DDBJ databases">
        <title>The Natural Products Discovery Center: Release of the First 8490 Sequenced Strains for Exploring Actinobacteria Biosynthetic Diversity.</title>
        <authorList>
            <person name="Kalkreuter E."/>
            <person name="Kautsar S.A."/>
            <person name="Yang D."/>
            <person name="Bader C.D."/>
            <person name="Teijaro C.N."/>
            <person name="Fluegel L."/>
            <person name="Davis C.M."/>
            <person name="Simpson J.R."/>
            <person name="Lauterbach L."/>
            <person name="Steele A.D."/>
            <person name="Gui C."/>
            <person name="Meng S."/>
            <person name="Li G."/>
            <person name="Viehrig K."/>
            <person name="Ye F."/>
            <person name="Su P."/>
            <person name="Kiefer A.F."/>
            <person name="Nichols A."/>
            <person name="Cepeda A.J."/>
            <person name="Yan W."/>
            <person name="Fan B."/>
            <person name="Jiang Y."/>
            <person name="Adhikari A."/>
            <person name="Zheng C.-J."/>
            <person name="Schuster L."/>
            <person name="Cowan T.M."/>
            <person name="Smanski M.J."/>
            <person name="Chevrette M.G."/>
            <person name="De Carvalho L.P.S."/>
            <person name="Shen B."/>
        </authorList>
    </citation>
    <scope>NUCLEOTIDE SEQUENCE [LARGE SCALE GENOMIC DNA]</scope>
    <source>
        <strain evidence="4 5">NPDC052768</strain>
    </source>
</reference>
<feature type="compositionally biased region" description="Polar residues" evidence="1">
    <location>
        <begin position="1289"/>
        <end position="1301"/>
    </location>
</feature>